<comment type="caution">
    <text evidence="1">The sequence shown here is derived from an EMBL/GenBank/DDBJ whole genome shotgun (WGS) entry which is preliminary data.</text>
</comment>
<evidence type="ECO:0000313" key="2">
    <source>
        <dbReference type="Proteomes" id="UP001291623"/>
    </source>
</evidence>
<dbReference type="Proteomes" id="UP001291623">
    <property type="component" value="Unassembled WGS sequence"/>
</dbReference>
<dbReference type="PANTHER" id="PTHR47718">
    <property type="entry name" value="OS01G0519700 PROTEIN"/>
    <property type="match status" value="1"/>
</dbReference>
<dbReference type="EMBL" id="JAVYJV010000010">
    <property type="protein sequence ID" value="KAK4361307.1"/>
    <property type="molecule type" value="Genomic_DNA"/>
</dbReference>
<keyword evidence="2" id="KW-1185">Reference proteome</keyword>
<proteinExistence type="predicted"/>
<organism evidence="1 2">
    <name type="scientific">Anisodus tanguticus</name>
    <dbReference type="NCBI Taxonomy" id="243964"/>
    <lineage>
        <taxon>Eukaryota</taxon>
        <taxon>Viridiplantae</taxon>
        <taxon>Streptophyta</taxon>
        <taxon>Embryophyta</taxon>
        <taxon>Tracheophyta</taxon>
        <taxon>Spermatophyta</taxon>
        <taxon>Magnoliopsida</taxon>
        <taxon>eudicotyledons</taxon>
        <taxon>Gunneridae</taxon>
        <taxon>Pentapetalae</taxon>
        <taxon>asterids</taxon>
        <taxon>lamiids</taxon>
        <taxon>Solanales</taxon>
        <taxon>Solanaceae</taxon>
        <taxon>Solanoideae</taxon>
        <taxon>Hyoscyameae</taxon>
        <taxon>Anisodus</taxon>
    </lineage>
</organism>
<protein>
    <submittedName>
        <fullName evidence="1">Uncharacterized protein</fullName>
    </submittedName>
</protein>
<evidence type="ECO:0000313" key="1">
    <source>
        <dbReference type="EMBL" id="KAK4361307.1"/>
    </source>
</evidence>
<dbReference type="AlphaFoldDB" id="A0AAE1S252"/>
<reference evidence="1" key="1">
    <citation type="submission" date="2023-12" db="EMBL/GenBank/DDBJ databases">
        <title>Genome assembly of Anisodus tanguticus.</title>
        <authorList>
            <person name="Wang Y.-J."/>
        </authorList>
    </citation>
    <scope>NUCLEOTIDE SEQUENCE</scope>
    <source>
        <strain evidence="1">KB-2021</strain>
        <tissue evidence="1">Leaf</tissue>
    </source>
</reference>
<gene>
    <name evidence="1" type="ORF">RND71_020259</name>
</gene>
<name>A0AAE1S252_9SOLA</name>
<sequence length="181" mass="21390">MLAFAEIAEEINMHNQGKENDDLNMSDQGSDQENMRIRRQKMMKMEWMRRPLLMKNFYKGRKSTKRRQSKEIDCKAKINALLLHNNSWSFYSDSRENNHDLDARLSRFMTSHREMSRYLKSHLVAHDIAGLRPSKSIRLLEVQVGGLENMRCTLKDCRNYILQQMRLRTLTTDGKAISGFF</sequence>
<dbReference type="PANTHER" id="PTHR47718:SF17">
    <property type="entry name" value="PROTEIN FAR1-RELATED SEQUENCE 5-LIKE"/>
    <property type="match status" value="1"/>
</dbReference>
<accession>A0AAE1S252</accession>